<dbReference type="InterPro" id="IPR050266">
    <property type="entry name" value="AB_hydrolase_sf"/>
</dbReference>
<gene>
    <name evidence="2" type="ORF">H2204_011261</name>
</gene>
<dbReference type="GO" id="GO:0016020">
    <property type="term" value="C:membrane"/>
    <property type="evidence" value="ECO:0007669"/>
    <property type="project" value="TreeGrafter"/>
</dbReference>
<evidence type="ECO:0000259" key="1">
    <source>
        <dbReference type="Pfam" id="PF00561"/>
    </source>
</evidence>
<evidence type="ECO:0000313" key="3">
    <source>
        <dbReference type="Proteomes" id="UP001172681"/>
    </source>
</evidence>
<dbReference type="GO" id="GO:0047372">
    <property type="term" value="F:monoacylglycerol lipase activity"/>
    <property type="evidence" value="ECO:0007669"/>
    <property type="project" value="TreeGrafter"/>
</dbReference>
<dbReference type="GO" id="GO:0046464">
    <property type="term" value="P:acylglycerol catabolic process"/>
    <property type="evidence" value="ECO:0007669"/>
    <property type="project" value="TreeGrafter"/>
</dbReference>
<sequence>MPFATINSHELHYTDIAPSSSSGGREVSTVTLLFVHGLGSTQNYYFPIFPYLTSFRCVIFDNYGAGRSKYVPGTETSVSAMAKDVTGLMDHLKVEKAVVIGYSMGGMVPSYLAATCPERVAAGICIGPVHPNETVANVFKQRIPVVQKGKSLHVLLVMPVIITLNHHTQQTPSRTEETFVKDVQDRYSPVSEKDGMEAMANTIPNTATGPNATATQKGFIREMLMAQDPEGYCANCKAIELATPPNYAAVKCPMLIVAGEVDKSAPLAWCQTIFERLGTDNKGKRLEVLKGVGHWHCVEAPDEVGPLVRGFVEELP</sequence>
<organism evidence="2 3">
    <name type="scientific">Knufia peltigerae</name>
    <dbReference type="NCBI Taxonomy" id="1002370"/>
    <lineage>
        <taxon>Eukaryota</taxon>
        <taxon>Fungi</taxon>
        <taxon>Dikarya</taxon>
        <taxon>Ascomycota</taxon>
        <taxon>Pezizomycotina</taxon>
        <taxon>Eurotiomycetes</taxon>
        <taxon>Chaetothyriomycetidae</taxon>
        <taxon>Chaetothyriales</taxon>
        <taxon>Trichomeriaceae</taxon>
        <taxon>Knufia</taxon>
    </lineage>
</organism>
<dbReference type="AlphaFoldDB" id="A0AA38XUN8"/>
<reference evidence="2" key="1">
    <citation type="submission" date="2022-10" db="EMBL/GenBank/DDBJ databases">
        <title>Culturing micro-colonial fungi from biological soil crusts in the Mojave desert and describing Neophaeococcomyces mojavensis, and introducing the new genera and species Taxawa tesnikishii.</title>
        <authorList>
            <person name="Kurbessoian T."/>
            <person name="Stajich J.E."/>
        </authorList>
    </citation>
    <scope>NUCLEOTIDE SEQUENCE</scope>
    <source>
        <strain evidence="2">TK_35</strain>
    </source>
</reference>
<dbReference type="Pfam" id="PF00561">
    <property type="entry name" value="Abhydrolase_1"/>
    <property type="match status" value="1"/>
</dbReference>
<dbReference type="PANTHER" id="PTHR43798">
    <property type="entry name" value="MONOACYLGLYCEROL LIPASE"/>
    <property type="match status" value="1"/>
</dbReference>
<keyword evidence="3" id="KW-1185">Reference proteome</keyword>
<dbReference type="Gene3D" id="3.40.50.1820">
    <property type="entry name" value="alpha/beta hydrolase"/>
    <property type="match status" value="1"/>
</dbReference>
<dbReference type="InterPro" id="IPR029058">
    <property type="entry name" value="AB_hydrolase_fold"/>
</dbReference>
<dbReference type="PANTHER" id="PTHR43798:SF5">
    <property type="entry name" value="MONOACYLGLYCEROL LIPASE ABHD6"/>
    <property type="match status" value="1"/>
</dbReference>
<dbReference type="EMBL" id="JAPDRN010000102">
    <property type="protein sequence ID" value="KAJ9623003.1"/>
    <property type="molecule type" value="Genomic_DNA"/>
</dbReference>
<proteinExistence type="predicted"/>
<evidence type="ECO:0000313" key="2">
    <source>
        <dbReference type="EMBL" id="KAJ9623003.1"/>
    </source>
</evidence>
<dbReference type="InterPro" id="IPR000073">
    <property type="entry name" value="AB_hydrolase_1"/>
</dbReference>
<name>A0AA38XUN8_9EURO</name>
<dbReference type="SUPFAM" id="SSF53474">
    <property type="entry name" value="alpha/beta-Hydrolases"/>
    <property type="match status" value="1"/>
</dbReference>
<accession>A0AA38XUN8</accession>
<feature type="domain" description="AB hydrolase-1" evidence="1">
    <location>
        <begin position="31"/>
        <end position="144"/>
    </location>
</feature>
<dbReference type="Proteomes" id="UP001172681">
    <property type="component" value="Unassembled WGS sequence"/>
</dbReference>
<protein>
    <recommendedName>
        <fullName evidence="1">AB hydrolase-1 domain-containing protein</fullName>
    </recommendedName>
</protein>
<comment type="caution">
    <text evidence="2">The sequence shown here is derived from an EMBL/GenBank/DDBJ whole genome shotgun (WGS) entry which is preliminary data.</text>
</comment>